<protein>
    <submittedName>
        <fullName evidence="4">Bifunctional aldolase/short-chain dehydrogenase</fullName>
    </submittedName>
</protein>
<sequence length="657" mass="71316">MKSLWNSEDASECKSDLDLRVYSSRLLGRDSTLVLHGGGNTSVKVTEINLVGEDEEILYVKGSGWDLATIEAKGFAPVRLEPMKKLAKLGSLSDPEMVNELKTQMTLAGAPSPSVETILHAVLPFRFVDHTHADAVVTLTNSVGGEERVRQLYGERVIVVPYVMPGFDLARQVGEAFVQEATEKTVGMVLLNHGVFTFSDSAEESYERMIELVSMAEKNLQQDDAWVVEKKSSTEVEADVRVDVADLRADISSAAGHPMVVQMTESARGFDFCHRSDVEDISTRGPVTPDHVLRTKMVPMVGRSVGGYVSQYREYFNSHAPNASEDKTMLDPAPRVVLDKQLGLCVVGKSMQEANIVSDLYEHTMVCIQRAEKLGGWRALPAADIFDLEYWDLEQAKLRKGGAAPMFQGEVVMVTGAASGIGKACIESFLARGAAVIGLDINREIVGQNSSPAFLGICCDLADEDAQNRALEQGVRYFGGIDMVVLNAGMFPGGTRIAELDSDSWQQVMRINLDSNLALLRSCYPLLKRAPNGGRVVVMGSKNVPAPGAGAASYSASKAALVQLMRIAALEWGVDGIRINALHPDAVFDTGIWTDDVLQSRANHYGMTIEQYKTRNVLGVEVTSHDVAELTAEMCGPLFAKTTAAQLPVDGGNERVI</sequence>
<feature type="domain" description="Class II aldolase/adducin N-terminal" evidence="3">
    <location>
        <begin position="19"/>
        <end position="220"/>
    </location>
</feature>
<gene>
    <name evidence="4" type="ORF">H8D24_02995</name>
</gene>
<dbReference type="SUPFAM" id="SSF51735">
    <property type="entry name" value="NAD(P)-binding Rossmann-fold domains"/>
    <property type="match status" value="1"/>
</dbReference>
<dbReference type="SUPFAM" id="SSF53639">
    <property type="entry name" value="AraD/HMP-PK domain-like"/>
    <property type="match status" value="1"/>
</dbReference>
<dbReference type="InterPro" id="IPR001303">
    <property type="entry name" value="Aldolase_II/adducin_N"/>
</dbReference>
<dbReference type="Proteomes" id="UP000654401">
    <property type="component" value="Unassembled WGS sequence"/>
</dbReference>
<dbReference type="InterPro" id="IPR002347">
    <property type="entry name" value="SDR_fam"/>
</dbReference>
<dbReference type="GO" id="GO:0016491">
    <property type="term" value="F:oxidoreductase activity"/>
    <property type="evidence" value="ECO:0007669"/>
    <property type="project" value="UniProtKB-KW"/>
</dbReference>
<evidence type="ECO:0000313" key="4">
    <source>
        <dbReference type="EMBL" id="MBC8519359.1"/>
    </source>
</evidence>
<dbReference type="Pfam" id="PF13561">
    <property type="entry name" value="adh_short_C2"/>
    <property type="match status" value="1"/>
</dbReference>
<dbReference type="InterPro" id="IPR020904">
    <property type="entry name" value="Sc_DH/Rdtase_CS"/>
</dbReference>
<dbReference type="NCBIfam" id="NF006196">
    <property type="entry name" value="PRK08324.2-4"/>
    <property type="match status" value="1"/>
</dbReference>
<dbReference type="Pfam" id="PF00596">
    <property type="entry name" value="Aldolase_II"/>
    <property type="match status" value="1"/>
</dbReference>
<evidence type="ECO:0000256" key="1">
    <source>
        <dbReference type="ARBA" id="ARBA00006484"/>
    </source>
</evidence>
<dbReference type="InterPro" id="IPR036291">
    <property type="entry name" value="NAD(P)-bd_dom_sf"/>
</dbReference>
<dbReference type="PRINTS" id="PR00081">
    <property type="entry name" value="GDHRDH"/>
</dbReference>
<dbReference type="SMART" id="SM01007">
    <property type="entry name" value="Aldolase_II"/>
    <property type="match status" value="1"/>
</dbReference>
<keyword evidence="2" id="KW-0560">Oxidoreductase</keyword>
<evidence type="ECO:0000259" key="3">
    <source>
        <dbReference type="SMART" id="SM01007"/>
    </source>
</evidence>
<comment type="similarity">
    <text evidence="1">Belongs to the short-chain dehydrogenases/reductases (SDR) family.</text>
</comment>
<accession>A0A8J6TN19</accession>
<dbReference type="EMBL" id="JACNFK010000022">
    <property type="protein sequence ID" value="MBC8519359.1"/>
    <property type="molecule type" value="Genomic_DNA"/>
</dbReference>
<comment type="caution">
    <text evidence="4">The sequence shown here is derived from an EMBL/GenBank/DDBJ whole genome shotgun (WGS) entry which is preliminary data.</text>
</comment>
<dbReference type="AlphaFoldDB" id="A0A8J6TN19"/>
<proteinExistence type="inferred from homology"/>
<dbReference type="PROSITE" id="PS00061">
    <property type="entry name" value="ADH_SHORT"/>
    <property type="match status" value="1"/>
</dbReference>
<dbReference type="GO" id="GO:0005996">
    <property type="term" value="P:monosaccharide metabolic process"/>
    <property type="evidence" value="ECO:0007669"/>
    <property type="project" value="UniProtKB-ARBA"/>
</dbReference>
<dbReference type="PANTHER" id="PTHR24321:SF14">
    <property type="entry name" value="SHORT-CHAIN TYPE DEHYDROGENASE_REDUCTASE BLR2146-RELATED"/>
    <property type="match status" value="1"/>
</dbReference>
<evidence type="ECO:0000256" key="2">
    <source>
        <dbReference type="ARBA" id="ARBA00023002"/>
    </source>
</evidence>
<dbReference type="InterPro" id="IPR036409">
    <property type="entry name" value="Aldolase_II/adducin_N_sf"/>
</dbReference>
<dbReference type="Gene3D" id="3.40.50.720">
    <property type="entry name" value="NAD(P)-binding Rossmann-like Domain"/>
    <property type="match status" value="1"/>
</dbReference>
<organism evidence="4 5">
    <name type="scientific">Candidatus Thiopontia autotrophica</name>
    <dbReference type="NCBI Taxonomy" id="2841688"/>
    <lineage>
        <taxon>Bacteria</taxon>
        <taxon>Pseudomonadati</taxon>
        <taxon>Pseudomonadota</taxon>
        <taxon>Gammaproteobacteria</taxon>
        <taxon>Candidatus Thiopontia</taxon>
    </lineage>
</organism>
<name>A0A8J6TN19_9GAMM</name>
<dbReference type="Gene3D" id="3.40.225.10">
    <property type="entry name" value="Class II aldolase/adducin N-terminal domain"/>
    <property type="match status" value="1"/>
</dbReference>
<evidence type="ECO:0000313" key="5">
    <source>
        <dbReference type="Proteomes" id="UP000654401"/>
    </source>
</evidence>
<reference evidence="4 5" key="1">
    <citation type="submission" date="2020-08" db="EMBL/GenBank/DDBJ databases">
        <title>Bridging the membrane lipid divide: bacteria of the FCB group superphylum have the potential to synthesize archaeal ether lipids.</title>
        <authorList>
            <person name="Villanueva L."/>
            <person name="Von Meijenfeldt F.A.B."/>
            <person name="Westbye A.B."/>
            <person name="Yadav S."/>
            <person name="Hopmans E.C."/>
            <person name="Dutilh B.E."/>
            <person name="Sinninghe Damste J.S."/>
        </authorList>
    </citation>
    <scope>NUCLEOTIDE SEQUENCE [LARGE SCALE GENOMIC DNA]</scope>
    <source>
        <strain evidence="4">NIOZ-UU100</strain>
    </source>
</reference>
<dbReference type="PANTHER" id="PTHR24321">
    <property type="entry name" value="DEHYDROGENASES, SHORT CHAIN"/>
    <property type="match status" value="1"/>
</dbReference>